<reference evidence="1" key="2">
    <citation type="submission" date="2014-04" db="EMBL/GenBank/DDBJ databases">
        <authorList>
            <person name="Urmite Genomes U."/>
        </authorList>
    </citation>
    <scope>NUCLEOTIDE SEQUENCE</scope>
    <source>
        <strain evidence="1">DSM 44626</strain>
    </source>
</reference>
<dbReference type="EMBL" id="HG964446">
    <property type="protein sequence ID" value="CDO89005.1"/>
    <property type="molecule type" value="Genomic_DNA"/>
</dbReference>
<organism evidence="1">
    <name type="scientific">Mycobacterium triplex</name>
    <dbReference type="NCBI Taxonomy" id="47839"/>
    <lineage>
        <taxon>Bacteria</taxon>
        <taxon>Bacillati</taxon>
        <taxon>Actinomycetota</taxon>
        <taxon>Actinomycetes</taxon>
        <taxon>Mycobacteriales</taxon>
        <taxon>Mycobacteriaceae</taxon>
        <taxon>Mycobacterium</taxon>
        <taxon>Mycobacterium simiae complex</taxon>
    </lineage>
</organism>
<evidence type="ECO:0000313" key="2">
    <source>
        <dbReference type="EMBL" id="ORX01817.1"/>
    </source>
</evidence>
<dbReference type="Proteomes" id="UP000193710">
    <property type="component" value="Unassembled WGS sequence"/>
</dbReference>
<dbReference type="EMBL" id="LQPY01000029">
    <property type="protein sequence ID" value="ORX01817.1"/>
    <property type="molecule type" value="Genomic_DNA"/>
</dbReference>
<protein>
    <recommendedName>
        <fullName evidence="4">SseB protein N-terminal domain-containing protein</fullName>
    </recommendedName>
</protein>
<accession>A0A024JYV5</accession>
<dbReference type="AlphaFoldDB" id="A0A024JYV5"/>
<dbReference type="OrthoDB" id="4730712at2"/>
<dbReference type="HOGENOM" id="CLU_2194035_0_0_11"/>
<dbReference type="Proteomes" id="UP000028880">
    <property type="component" value="Unassembled WGS sequence"/>
</dbReference>
<evidence type="ECO:0000313" key="3">
    <source>
        <dbReference type="Proteomes" id="UP000193710"/>
    </source>
</evidence>
<evidence type="ECO:0008006" key="4">
    <source>
        <dbReference type="Google" id="ProtNLM"/>
    </source>
</evidence>
<dbReference type="RefSeq" id="WP_036469461.1">
    <property type="nucleotide sequence ID" value="NZ_HG964446.1"/>
</dbReference>
<reference evidence="2 3" key="3">
    <citation type="submission" date="2016-01" db="EMBL/GenBank/DDBJ databases">
        <title>The new phylogeny of the genus Mycobacterium.</title>
        <authorList>
            <person name="Tarcisio F."/>
            <person name="Conor M."/>
            <person name="Antonella G."/>
            <person name="Elisabetta G."/>
            <person name="Giulia F.S."/>
            <person name="Sara T."/>
            <person name="Anna F."/>
            <person name="Clotilde B."/>
            <person name="Roberto B."/>
            <person name="Veronica D.S."/>
            <person name="Fabio R."/>
            <person name="Monica P."/>
            <person name="Olivier J."/>
            <person name="Enrico T."/>
            <person name="Nicola S."/>
        </authorList>
    </citation>
    <scope>NUCLEOTIDE SEQUENCE [LARGE SCALE GENOMIC DNA]</scope>
    <source>
        <strain evidence="2 3">DSM 44626</strain>
    </source>
</reference>
<name>A0A024JYV5_9MYCO</name>
<reference evidence="1" key="1">
    <citation type="journal article" date="2014" name="Genome Announc.">
        <title>Draft Genome Sequence of Mycobacterium triplex DSM 44626.</title>
        <authorList>
            <person name="Sassi M."/>
            <person name="Croce O."/>
            <person name="Robert C."/>
            <person name="Raoult D."/>
            <person name="Drancourt M."/>
        </authorList>
    </citation>
    <scope>NUCLEOTIDE SEQUENCE [LARGE SCALE GENOMIC DNA]</scope>
    <source>
        <strain evidence="1">DSM 44626</strain>
    </source>
</reference>
<gene>
    <name evidence="2" type="ORF">AWC29_21695</name>
    <name evidence="1" type="ORF">BN973_03376</name>
</gene>
<sequence>MRLFGKKKQPERLSADAKVYYSTPFGDTKDGKHKPFLLEREGVWYFPVFRSPDSMKQFYERMNRAVYVILEGDVKTVMDSNRSIELMKRVGVVIEPLSDHPVEIMPDS</sequence>
<proteinExistence type="predicted"/>
<keyword evidence="3" id="KW-1185">Reference proteome</keyword>
<evidence type="ECO:0000313" key="1">
    <source>
        <dbReference type="EMBL" id="CDO89005.1"/>
    </source>
</evidence>